<evidence type="ECO:0000313" key="2">
    <source>
        <dbReference type="Proteomes" id="UP001233999"/>
    </source>
</evidence>
<reference evidence="1" key="1">
    <citation type="journal article" date="2023" name="IScience">
        <title>Live-bearing cockroach genome reveals convergent evolutionary mechanisms linked to viviparity in insects and beyond.</title>
        <authorList>
            <person name="Fouks B."/>
            <person name="Harrison M.C."/>
            <person name="Mikhailova A.A."/>
            <person name="Marchal E."/>
            <person name="English S."/>
            <person name="Carruthers M."/>
            <person name="Jennings E.C."/>
            <person name="Chiamaka E.L."/>
            <person name="Frigard R.A."/>
            <person name="Pippel M."/>
            <person name="Attardo G.M."/>
            <person name="Benoit J.B."/>
            <person name="Bornberg-Bauer E."/>
            <person name="Tobe S.S."/>
        </authorList>
    </citation>
    <scope>NUCLEOTIDE SEQUENCE</scope>
    <source>
        <strain evidence="1">Stay&amp;Tobe</strain>
    </source>
</reference>
<feature type="non-terminal residue" evidence="1">
    <location>
        <position position="1"/>
    </location>
</feature>
<organism evidence="1 2">
    <name type="scientific">Diploptera punctata</name>
    <name type="common">Pacific beetle cockroach</name>
    <dbReference type="NCBI Taxonomy" id="6984"/>
    <lineage>
        <taxon>Eukaryota</taxon>
        <taxon>Metazoa</taxon>
        <taxon>Ecdysozoa</taxon>
        <taxon>Arthropoda</taxon>
        <taxon>Hexapoda</taxon>
        <taxon>Insecta</taxon>
        <taxon>Pterygota</taxon>
        <taxon>Neoptera</taxon>
        <taxon>Polyneoptera</taxon>
        <taxon>Dictyoptera</taxon>
        <taxon>Blattodea</taxon>
        <taxon>Blaberoidea</taxon>
        <taxon>Blaberidae</taxon>
        <taxon>Diplopterinae</taxon>
        <taxon>Diploptera</taxon>
    </lineage>
</organism>
<protein>
    <submittedName>
        <fullName evidence="1">Uncharacterized protein</fullName>
    </submittedName>
</protein>
<accession>A0AAD7Z7B2</accession>
<evidence type="ECO:0000313" key="1">
    <source>
        <dbReference type="EMBL" id="KAJ9575062.1"/>
    </source>
</evidence>
<dbReference type="Proteomes" id="UP001233999">
    <property type="component" value="Unassembled WGS sequence"/>
</dbReference>
<gene>
    <name evidence="1" type="ORF">L9F63_007723</name>
</gene>
<comment type="caution">
    <text evidence="1">The sequence shown here is derived from an EMBL/GenBank/DDBJ whole genome shotgun (WGS) entry which is preliminary data.</text>
</comment>
<name>A0AAD7Z7B2_DIPPU</name>
<dbReference type="EMBL" id="JASPKZ010010240">
    <property type="protein sequence ID" value="KAJ9575062.1"/>
    <property type="molecule type" value="Genomic_DNA"/>
</dbReference>
<proteinExistence type="predicted"/>
<dbReference type="AlphaFoldDB" id="A0AAD7Z7B2"/>
<sequence>WLKKVESYNKELTLQILIDDSENDLNSDAGHNLNRLNKCSICSVTNGANICECPRELEETVHAHPFISNVHCERLNEGKVSEFTQAVMFDVSIWEVQGSISSNSQFLIINIKI</sequence>
<keyword evidence="2" id="KW-1185">Reference proteome</keyword>
<reference evidence="1" key="2">
    <citation type="submission" date="2023-05" db="EMBL/GenBank/DDBJ databases">
        <authorList>
            <person name="Fouks B."/>
        </authorList>
    </citation>
    <scope>NUCLEOTIDE SEQUENCE</scope>
    <source>
        <strain evidence="1">Stay&amp;Tobe</strain>
        <tissue evidence="1">Testes</tissue>
    </source>
</reference>
<feature type="non-terminal residue" evidence="1">
    <location>
        <position position="113"/>
    </location>
</feature>